<dbReference type="EMBL" id="MU005570">
    <property type="protein sequence ID" value="KAF2691195.1"/>
    <property type="molecule type" value="Genomic_DNA"/>
</dbReference>
<sequence length="127" mass="14034">MATLFVARRVAGQHVLLPIPSALTAYPFPTSIHTIRQHSDKQLFLTLRSPAAIYCLEANADVQTSPGNPNNEAARVNLHTFQDEKACYGLVRLDASNYLVVTSEMEILPQVKLAPGSFKVWRVDTAK</sequence>
<name>A0A6G1JM44_9PLEO</name>
<keyword evidence="2" id="KW-1185">Reference proteome</keyword>
<accession>A0A6G1JM44</accession>
<evidence type="ECO:0000313" key="1">
    <source>
        <dbReference type="EMBL" id="KAF2691195.1"/>
    </source>
</evidence>
<proteinExistence type="predicted"/>
<dbReference type="Proteomes" id="UP000799291">
    <property type="component" value="Unassembled WGS sequence"/>
</dbReference>
<evidence type="ECO:0000313" key="2">
    <source>
        <dbReference type="Proteomes" id="UP000799291"/>
    </source>
</evidence>
<reference evidence="1" key="1">
    <citation type="journal article" date="2020" name="Stud. Mycol.">
        <title>101 Dothideomycetes genomes: a test case for predicting lifestyles and emergence of pathogens.</title>
        <authorList>
            <person name="Haridas S."/>
            <person name="Albert R."/>
            <person name="Binder M."/>
            <person name="Bloem J."/>
            <person name="Labutti K."/>
            <person name="Salamov A."/>
            <person name="Andreopoulos B."/>
            <person name="Baker S."/>
            <person name="Barry K."/>
            <person name="Bills G."/>
            <person name="Bluhm B."/>
            <person name="Cannon C."/>
            <person name="Castanera R."/>
            <person name="Culley D."/>
            <person name="Daum C."/>
            <person name="Ezra D."/>
            <person name="Gonzalez J."/>
            <person name="Henrissat B."/>
            <person name="Kuo A."/>
            <person name="Liang C."/>
            <person name="Lipzen A."/>
            <person name="Lutzoni F."/>
            <person name="Magnuson J."/>
            <person name="Mondo S."/>
            <person name="Nolan M."/>
            <person name="Ohm R."/>
            <person name="Pangilinan J."/>
            <person name="Park H.-J."/>
            <person name="Ramirez L."/>
            <person name="Alfaro M."/>
            <person name="Sun H."/>
            <person name="Tritt A."/>
            <person name="Yoshinaga Y."/>
            <person name="Zwiers L.-H."/>
            <person name="Turgeon B."/>
            <person name="Goodwin S."/>
            <person name="Spatafora J."/>
            <person name="Crous P."/>
            <person name="Grigoriev I."/>
        </authorList>
    </citation>
    <scope>NUCLEOTIDE SEQUENCE</scope>
    <source>
        <strain evidence="1">CBS 122367</strain>
    </source>
</reference>
<organism evidence="1 2">
    <name type="scientific">Lentithecium fluviatile CBS 122367</name>
    <dbReference type="NCBI Taxonomy" id="1168545"/>
    <lineage>
        <taxon>Eukaryota</taxon>
        <taxon>Fungi</taxon>
        <taxon>Dikarya</taxon>
        <taxon>Ascomycota</taxon>
        <taxon>Pezizomycotina</taxon>
        <taxon>Dothideomycetes</taxon>
        <taxon>Pleosporomycetidae</taxon>
        <taxon>Pleosporales</taxon>
        <taxon>Massarineae</taxon>
        <taxon>Lentitheciaceae</taxon>
        <taxon>Lentithecium</taxon>
    </lineage>
</organism>
<protein>
    <submittedName>
        <fullName evidence="1">Uncharacterized protein</fullName>
    </submittedName>
</protein>
<dbReference type="AlphaFoldDB" id="A0A6G1JM44"/>
<gene>
    <name evidence="1" type="ORF">K458DRAFT_382766</name>
</gene>